<accession>A0ABW8T633</accession>
<keyword evidence="6" id="KW-1185">Reference proteome</keyword>
<dbReference type="Pfam" id="PF25967">
    <property type="entry name" value="RND-MFP_C"/>
    <property type="match status" value="1"/>
</dbReference>
<protein>
    <submittedName>
        <fullName evidence="5">Efflux RND transporter periplasmic adaptor subunit</fullName>
    </submittedName>
</protein>
<evidence type="ECO:0000256" key="3">
    <source>
        <dbReference type="SAM" id="SignalP"/>
    </source>
</evidence>
<dbReference type="PANTHER" id="PTHR30469">
    <property type="entry name" value="MULTIDRUG RESISTANCE PROTEIN MDTA"/>
    <property type="match status" value="1"/>
</dbReference>
<evidence type="ECO:0000256" key="2">
    <source>
        <dbReference type="SAM" id="Coils"/>
    </source>
</evidence>
<dbReference type="Proteomes" id="UP001623591">
    <property type="component" value="Unassembled WGS sequence"/>
</dbReference>
<dbReference type="Gene3D" id="2.40.420.20">
    <property type="match status" value="1"/>
</dbReference>
<dbReference type="InterPro" id="IPR058627">
    <property type="entry name" value="MdtA-like_C"/>
</dbReference>
<keyword evidence="2" id="KW-0175">Coiled coil</keyword>
<comment type="similarity">
    <text evidence="1">Belongs to the membrane fusion protein (MFP) (TC 8.A.1) family.</text>
</comment>
<organism evidence="5 6">
    <name type="scientific">Candidatus Clostridium stratigraminis</name>
    <dbReference type="NCBI Taxonomy" id="3381661"/>
    <lineage>
        <taxon>Bacteria</taxon>
        <taxon>Bacillati</taxon>
        <taxon>Bacillota</taxon>
        <taxon>Clostridia</taxon>
        <taxon>Eubacteriales</taxon>
        <taxon>Clostridiaceae</taxon>
        <taxon>Clostridium</taxon>
    </lineage>
</organism>
<dbReference type="RefSeq" id="WP_406770380.1">
    <property type="nucleotide sequence ID" value="NZ_JBJHZZ010000011.1"/>
</dbReference>
<comment type="caution">
    <text evidence="5">The sequence shown here is derived from an EMBL/GenBank/DDBJ whole genome shotgun (WGS) entry which is preliminary data.</text>
</comment>
<feature type="signal peptide" evidence="3">
    <location>
        <begin position="1"/>
        <end position="22"/>
    </location>
</feature>
<evidence type="ECO:0000313" key="6">
    <source>
        <dbReference type="Proteomes" id="UP001623591"/>
    </source>
</evidence>
<evidence type="ECO:0000259" key="4">
    <source>
        <dbReference type="Pfam" id="PF25967"/>
    </source>
</evidence>
<feature type="domain" description="Multidrug resistance protein MdtA-like C-terminal permuted SH3" evidence="4">
    <location>
        <begin position="274"/>
        <end position="329"/>
    </location>
</feature>
<dbReference type="PANTHER" id="PTHR30469:SF33">
    <property type="entry name" value="SLR1207 PROTEIN"/>
    <property type="match status" value="1"/>
</dbReference>
<keyword evidence="3" id="KW-0732">Signal</keyword>
<dbReference type="PROSITE" id="PS51257">
    <property type="entry name" value="PROKAR_LIPOPROTEIN"/>
    <property type="match status" value="1"/>
</dbReference>
<sequence>MINKIRKTLILGICLVISVGFAGCSSAKKEDKSIPVLVSPVAENLKTEKVRKGSIEKVGQTNGTIVPAIKTDLCFKFKGGYLSKLNVKAGDLIKKGDIIAELDTTDLQYSIKLEALSVKAAQLTYDNAVKNNYPDIEQQKASLALQAENLKMEQLNNELKDSVLRAGAAGKVIFVADVKISQFISGFQTIATVADMNSIQVQSDGSLKDYAVGIKAVIEGNEKDYKGEIVSNTTANEGTTQNTKIVVKFLESAKGLNVGDVVTITCTFLKKEGVIVVPYKAVRFAVGDHPYVRISNDGDIIEKYVETGIQDGDNIEITSGLSEGDTIVLN</sequence>
<dbReference type="NCBIfam" id="TIGR01730">
    <property type="entry name" value="RND_mfp"/>
    <property type="match status" value="1"/>
</dbReference>
<dbReference type="EMBL" id="JBJHZZ010000011">
    <property type="protein sequence ID" value="MFL0247948.1"/>
    <property type="molecule type" value="Genomic_DNA"/>
</dbReference>
<dbReference type="Gene3D" id="2.40.50.100">
    <property type="match status" value="1"/>
</dbReference>
<feature type="chain" id="PRO_5046835149" evidence="3">
    <location>
        <begin position="23"/>
        <end position="330"/>
    </location>
</feature>
<reference evidence="5 6" key="1">
    <citation type="submission" date="2024-11" db="EMBL/GenBank/DDBJ databases">
        <authorList>
            <person name="Heng Y.C."/>
            <person name="Lim A.C.H."/>
            <person name="Lee J.K.Y."/>
            <person name="Kittelmann S."/>
        </authorList>
    </citation>
    <scope>NUCLEOTIDE SEQUENCE [LARGE SCALE GENOMIC DNA]</scope>
    <source>
        <strain evidence="5 6">WILCCON 0185</strain>
    </source>
</reference>
<evidence type="ECO:0000256" key="1">
    <source>
        <dbReference type="ARBA" id="ARBA00009477"/>
    </source>
</evidence>
<feature type="coiled-coil region" evidence="2">
    <location>
        <begin position="133"/>
        <end position="165"/>
    </location>
</feature>
<evidence type="ECO:0000313" key="5">
    <source>
        <dbReference type="EMBL" id="MFL0247948.1"/>
    </source>
</evidence>
<name>A0ABW8T633_9CLOT</name>
<gene>
    <name evidence="5" type="ORF">ACJDUG_13320</name>
</gene>
<proteinExistence type="inferred from homology"/>
<dbReference type="InterPro" id="IPR006143">
    <property type="entry name" value="RND_pump_MFP"/>
</dbReference>